<evidence type="ECO:0000256" key="5">
    <source>
        <dbReference type="ARBA" id="ARBA00023136"/>
    </source>
</evidence>
<protein>
    <submittedName>
        <fullName evidence="9">FtsX-like permease family protein</fullName>
    </submittedName>
</protein>
<feature type="transmembrane region" description="Helical" evidence="6">
    <location>
        <begin position="342"/>
        <end position="360"/>
    </location>
</feature>
<keyword evidence="3 6" id="KW-0812">Transmembrane</keyword>
<dbReference type="AlphaFoldDB" id="A0A6P0UMF6"/>
<evidence type="ECO:0000256" key="4">
    <source>
        <dbReference type="ARBA" id="ARBA00022989"/>
    </source>
</evidence>
<organism evidence="9 10">
    <name type="scientific">Leptobacterium flavescens</name>
    <dbReference type="NCBI Taxonomy" id="472055"/>
    <lineage>
        <taxon>Bacteria</taxon>
        <taxon>Pseudomonadati</taxon>
        <taxon>Bacteroidota</taxon>
        <taxon>Flavobacteriia</taxon>
        <taxon>Flavobacteriales</taxon>
        <taxon>Flavobacteriaceae</taxon>
        <taxon>Leptobacterium</taxon>
    </lineage>
</organism>
<evidence type="ECO:0000259" key="8">
    <source>
        <dbReference type="Pfam" id="PF12704"/>
    </source>
</evidence>
<gene>
    <name evidence="9" type="ORF">GWK08_06235</name>
</gene>
<dbReference type="InterPro" id="IPR050250">
    <property type="entry name" value="Macrolide_Exporter_MacB"/>
</dbReference>
<sequence length="794" mass="88508">MLTHNILLFLRNIKKYKSTFLINIIGLSTGLACVILISLWVMDELGFDKFHKNDQELYQVWNRFERPDGVTVSHWTPDLLAETMAEKLAEVKMAAAVISAEMMGEVALFTGEKNLKAPGSFAGSDYFKMFSYELLYGNKNDVLKDANAIVISESLAQKLYGSAENAIGKPLEWNALNTQAKHQVSGVFKDTPSNSSQQFDFVLPFEAFKKVSANIGRPIGWDLNAPLTYIVLREGTNVEQFASKVKGFSKQQSDKVEADLLVKKYSSNYLYGKFENGETAGGRIEYIYLFSTIALFILLIACINFMNLSTANASRRLKEIGIKKALGSGRGTLIKQHFGESILTSFLALFIALILVYLFVPEFNSITGKNLSLSFDPKQIGFILAVVLLTGVIAGSYPALHLSRFNPVAVLKGKLKGSLSELWVRKGLVVFQFTLSIVLIVAVLVVHKQIDFIQSENQGMDKDNVVYFNKEGGLEGNVEAFIREMEAIPGIVKASSSIQNIIGTEINKTNGLNWPGKTSGQDISFYEMGINYGFTETLNVGIKEGRTFSRDFASDQTAIILNETAIKRMGLKDPVGKIIDLWGEKRKIVGVMKDFHFQSFRETVKPMFFRIVPEQQSFVFMARIEAGREKEVLQKLENTYSKFNPGYVFDYKFLDEDFQALYNAENRVSSLSGYFAAMAILISCLGLFGLAAFTAERRRKEIGIRKALGQSSKQITVLFSGEFAKLISVSILFGLPLGYILINNWLSGFAYRINLHYGYFLLAGVTALAVALCTVSVQAVRAAYKNPVESLREE</sequence>
<dbReference type="Proteomes" id="UP000468581">
    <property type="component" value="Unassembled WGS sequence"/>
</dbReference>
<dbReference type="InterPro" id="IPR025857">
    <property type="entry name" value="MacB_PCD"/>
</dbReference>
<feature type="domain" description="ABC3 transporter permease C-terminal" evidence="7">
    <location>
        <begin position="675"/>
        <end position="787"/>
    </location>
</feature>
<feature type="domain" description="ABC3 transporter permease C-terminal" evidence="7">
    <location>
        <begin position="292"/>
        <end position="407"/>
    </location>
</feature>
<feature type="transmembrane region" description="Helical" evidence="6">
    <location>
        <begin position="715"/>
        <end position="742"/>
    </location>
</feature>
<feature type="transmembrane region" description="Helical" evidence="6">
    <location>
        <begin position="380"/>
        <end position="402"/>
    </location>
</feature>
<evidence type="ECO:0000256" key="6">
    <source>
        <dbReference type="SAM" id="Phobius"/>
    </source>
</evidence>
<keyword evidence="5 6" id="KW-0472">Membrane</keyword>
<dbReference type="EMBL" id="JAABOO010000001">
    <property type="protein sequence ID" value="NER13029.1"/>
    <property type="molecule type" value="Genomic_DNA"/>
</dbReference>
<evidence type="ECO:0000313" key="10">
    <source>
        <dbReference type="Proteomes" id="UP000468581"/>
    </source>
</evidence>
<dbReference type="GO" id="GO:0005886">
    <property type="term" value="C:plasma membrane"/>
    <property type="evidence" value="ECO:0007669"/>
    <property type="project" value="UniProtKB-SubCell"/>
</dbReference>
<feature type="transmembrane region" description="Helical" evidence="6">
    <location>
        <begin position="286"/>
        <end position="308"/>
    </location>
</feature>
<dbReference type="InterPro" id="IPR003838">
    <property type="entry name" value="ABC3_permease_C"/>
</dbReference>
<dbReference type="Pfam" id="PF02687">
    <property type="entry name" value="FtsX"/>
    <property type="match status" value="2"/>
</dbReference>
<accession>A0A6P0UMF6</accession>
<name>A0A6P0UMF6_9FLAO</name>
<dbReference type="RefSeq" id="WP_163606032.1">
    <property type="nucleotide sequence ID" value="NZ_JAABOO010000001.1"/>
</dbReference>
<keyword evidence="10" id="KW-1185">Reference proteome</keyword>
<keyword evidence="4 6" id="KW-1133">Transmembrane helix</keyword>
<dbReference type="PANTHER" id="PTHR30572">
    <property type="entry name" value="MEMBRANE COMPONENT OF TRANSPORTER-RELATED"/>
    <property type="match status" value="1"/>
</dbReference>
<dbReference type="GO" id="GO:0022857">
    <property type="term" value="F:transmembrane transporter activity"/>
    <property type="evidence" value="ECO:0007669"/>
    <property type="project" value="TreeGrafter"/>
</dbReference>
<feature type="transmembrane region" description="Helical" evidence="6">
    <location>
        <begin position="423"/>
        <end position="446"/>
    </location>
</feature>
<proteinExistence type="predicted"/>
<feature type="domain" description="MacB-like periplasmic core" evidence="8">
    <location>
        <begin position="21"/>
        <end position="246"/>
    </location>
</feature>
<comment type="caution">
    <text evidence="9">The sequence shown here is derived from an EMBL/GenBank/DDBJ whole genome shotgun (WGS) entry which is preliminary data.</text>
</comment>
<evidence type="ECO:0000256" key="1">
    <source>
        <dbReference type="ARBA" id="ARBA00004651"/>
    </source>
</evidence>
<keyword evidence="2" id="KW-1003">Cell membrane</keyword>
<evidence type="ECO:0000256" key="3">
    <source>
        <dbReference type="ARBA" id="ARBA00022692"/>
    </source>
</evidence>
<feature type="transmembrane region" description="Helical" evidence="6">
    <location>
        <begin position="20"/>
        <end position="42"/>
    </location>
</feature>
<dbReference type="Pfam" id="PF12704">
    <property type="entry name" value="MacB_PCD"/>
    <property type="match status" value="2"/>
</dbReference>
<feature type="transmembrane region" description="Helical" evidence="6">
    <location>
        <begin position="673"/>
        <end position="694"/>
    </location>
</feature>
<evidence type="ECO:0000313" key="9">
    <source>
        <dbReference type="EMBL" id="NER13029.1"/>
    </source>
</evidence>
<evidence type="ECO:0000256" key="2">
    <source>
        <dbReference type="ARBA" id="ARBA00022475"/>
    </source>
</evidence>
<reference evidence="9 10" key="1">
    <citation type="submission" date="2020-01" db="EMBL/GenBank/DDBJ databases">
        <title>Leptobacterium flavescens.</title>
        <authorList>
            <person name="Wang G."/>
        </authorList>
    </citation>
    <scope>NUCLEOTIDE SEQUENCE [LARGE SCALE GENOMIC DNA]</scope>
    <source>
        <strain evidence="9 10">KCTC 22160</strain>
    </source>
</reference>
<evidence type="ECO:0000259" key="7">
    <source>
        <dbReference type="Pfam" id="PF02687"/>
    </source>
</evidence>
<comment type="subcellular location">
    <subcellularLocation>
        <location evidence="1">Cell membrane</location>
        <topology evidence="1">Multi-pass membrane protein</topology>
    </subcellularLocation>
</comment>
<dbReference type="PANTHER" id="PTHR30572:SF18">
    <property type="entry name" value="ABC-TYPE MACROLIDE FAMILY EXPORT SYSTEM PERMEASE COMPONENT 2"/>
    <property type="match status" value="1"/>
</dbReference>
<feature type="transmembrane region" description="Helical" evidence="6">
    <location>
        <begin position="757"/>
        <end position="777"/>
    </location>
</feature>
<feature type="domain" description="MacB-like periplasmic core" evidence="8">
    <location>
        <begin position="435"/>
        <end position="599"/>
    </location>
</feature>